<name>A0AAD1XM82_EUPCR</name>
<dbReference type="GO" id="GO:0005737">
    <property type="term" value="C:cytoplasm"/>
    <property type="evidence" value="ECO:0007669"/>
    <property type="project" value="TreeGrafter"/>
</dbReference>
<protein>
    <submittedName>
        <fullName evidence="1">Uncharacterized protein</fullName>
    </submittedName>
</protein>
<reference evidence="1" key="1">
    <citation type="submission" date="2023-07" db="EMBL/GenBank/DDBJ databases">
        <authorList>
            <consortium name="AG Swart"/>
            <person name="Singh M."/>
            <person name="Singh A."/>
            <person name="Seah K."/>
            <person name="Emmerich C."/>
        </authorList>
    </citation>
    <scope>NUCLEOTIDE SEQUENCE</scope>
    <source>
        <strain evidence="1">DP1</strain>
    </source>
</reference>
<organism evidence="1 2">
    <name type="scientific">Euplotes crassus</name>
    <dbReference type="NCBI Taxonomy" id="5936"/>
    <lineage>
        <taxon>Eukaryota</taxon>
        <taxon>Sar</taxon>
        <taxon>Alveolata</taxon>
        <taxon>Ciliophora</taxon>
        <taxon>Intramacronucleata</taxon>
        <taxon>Spirotrichea</taxon>
        <taxon>Hypotrichia</taxon>
        <taxon>Euplotida</taxon>
        <taxon>Euplotidae</taxon>
        <taxon>Moneuplotes</taxon>
    </lineage>
</organism>
<dbReference type="InterPro" id="IPR029033">
    <property type="entry name" value="His_PPase_superfam"/>
</dbReference>
<dbReference type="Proteomes" id="UP001295684">
    <property type="component" value="Unassembled WGS sequence"/>
</dbReference>
<dbReference type="Gene3D" id="3.40.50.1240">
    <property type="entry name" value="Phosphoglycerate mutase-like"/>
    <property type="match status" value="1"/>
</dbReference>
<dbReference type="AlphaFoldDB" id="A0AAD1XM82"/>
<dbReference type="SUPFAM" id="SSF53254">
    <property type="entry name" value="Phosphoglycerate mutase-like"/>
    <property type="match status" value="1"/>
</dbReference>
<evidence type="ECO:0000313" key="1">
    <source>
        <dbReference type="EMBL" id="CAI2375252.1"/>
    </source>
</evidence>
<comment type="caution">
    <text evidence="1">The sequence shown here is derived from an EMBL/GenBank/DDBJ whole genome shotgun (WGS) entry which is preliminary data.</text>
</comment>
<dbReference type="CDD" id="cd07067">
    <property type="entry name" value="HP_PGM_like"/>
    <property type="match status" value="1"/>
</dbReference>
<dbReference type="PANTHER" id="PTHR48100:SF1">
    <property type="entry name" value="HISTIDINE PHOSPHATASE FAMILY PROTEIN-RELATED"/>
    <property type="match status" value="1"/>
</dbReference>
<dbReference type="Pfam" id="PF00300">
    <property type="entry name" value="His_Phos_1"/>
    <property type="match status" value="1"/>
</dbReference>
<keyword evidence="2" id="KW-1185">Reference proteome</keyword>
<evidence type="ECO:0000313" key="2">
    <source>
        <dbReference type="Proteomes" id="UP001295684"/>
    </source>
</evidence>
<dbReference type="PANTHER" id="PTHR48100">
    <property type="entry name" value="BROAD-SPECIFICITY PHOSPHATASE YOR283W-RELATED"/>
    <property type="match status" value="1"/>
</dbReference>
<dbReference type="EMBL" id="CAMPGE010016717">
    <property type="protein sequence ID" value="CAI2375252.1"/>
    <property type="molecule type" value="Genomic_DNA"/>
</dbReference>
<dbReference type="GO" id="GO:0016791">
    <property type="term" value="F:phosphatase activity"/>
    <property type="evidence" value="ECO:0007669"/>
    <property type="project" value="TreeGrafter"/>
</dbReference>
<dbReference type="InterPro" id="IPR013078">
    <property type="entry name" value="His_Pase_superF_clade-1"/>
</dbReference>
<gene>
    <name evidence="1" type="ORF">ECRASSUSDP1_LOCUS16614</name>
</gene>
<accession>A0AAD1XM82</accession>
<sequence length="298" mass="34715">MSNFLEVEENKDGTFGDQSSQILLYRHAESEANMIWRNKDMPDTEKLELEMNEKYRDTVLCENGIEQCESRRDILANINIHTVFISPLRRAMQTAYHSFKDHPNFDKIKFIIVPNLRECMNLASGIPYNIEKVIEEFSELFPILDTSLFDSYEDKLHYFLDDTDEWIKKEVVPKIEPKEGDVIGDNTFDLLLEMSKAAKPHKLESKFNVLQRVNKVKAYINDYVKSIAPDEKVAIVTHFFVLEMWTAIWEDSPYDPELKDVAKPTKYVCFKNTMPYYYSGNDTDSVEAAILAEMEKSS</sequence>
<proteinExistence type="predicted"/>
<dbReference type="InterPro" id="IPR050275">
    <property type="entry name" value="PGM_Phosphatase"/>
</dbReference>